<dbReference type="Proteomes" id="UP000677228">
    <property type="component" value="Unassembled WGS sequence"/>
</dbReference>
<evidence type="ECO:0000313" key="4">
    <source>
        <dbReference type="Proteomes" id="UP000677228"/>
    </source>
</evidence>
<organism evidence="2 4">
    <name type="scientific">Didymodactylos carnosus</name>
    <dbReference type="NCBI Taxonomy" id="1234261"/>
    <lineage>
        <taxon>Eukaryota</taxon>
        <taxon>Metazoa</taxon>
        <taxon>Spiralia</taxon>
        <taxon>Gnathifera</taxon>
        <taxon>Rotifera</taxon>
        <taxon>Eurotatoria</taxon>
        <taxon>Bdelloidea</taxon>
        <taxon>Philodinida</taxon>
        <taxon>Philodinidae</taxon>
        <taxon>Didymodactylos</taxon>
    </lineage>
</organism>
<evidence type="ECO:0000313" key="2">
    <source>
        <dbReference type="EMBL" id="CAF0731664.1"/>
    </source>
</evidence>
<comment type="caution">
    <text evidence="2">The sequence shown here is derived from an EMBL/GenBank/DDBJ whole genome shotgun (WGS) entry which is preliminary data.</text>
</comment>
<proteinExistence type="predicted"/>
<feature type="chain" id="PRO_5036273361" evidence="1">
    <location>
        <begin position="17"/>
        <end position="859"/>
    </location>
</feature>
<dbReference type="EMBL" id="CAJOBA010000135">
    <property type="protein sequence ID" value="CAF3507267.1"/>
    <property type="molecule type" value="Genomic_DNA"/>
</dbReference>
<accession>A0A8S2CT06</accession>
<dbReference type="AlphaFoldDB" id="A0A8S2CT06"/>
<evidence type="ECO:0000256" key="1">
    <source>
        <dbReference type="SAM" id="SignalP"/>
    </source>
</evidence>
<reference evidence="2" key="1">
    <citation type="submission" date="2021-02" db="EMBL/GenBank/DDBJ databases">
        <authorList>
            <person name="Nowell W R."/>
        </authorList>
    </citation>
    <scope>NUCLEOTIDE SEQUENCE</scope>
</reference>
<evidence type="ECO:0000313" key="3">
    <source>
        <dbReference type="EMBL" id="CAF3507267.1"/>
    </source>
</evidence>
<sequence>MNKILLLLICWYYVLTVSDSSHSGSRHPSSFLLDHAPQFGINFGDGKSKHVKHTAEWIGTDHKTADGLIPYAFMEYEAEHHDNCVNMNLDETITSVKCHSGTSESLSLQFSNQKDLEKFEKSLIVDGTKLVGHCDDKQMFYRLVKDYETDLKRKTIKIYTSHLSLTHLFKNANVRFHTNHVHLLGSHSENVKAASPSSPLSTTTTKTHIRVKRGFFSSLAKAFKKVVAVVVQVVKVVVTAVVDLGLKALGLYNKDINEVKTFGKGLHFGVNNILLFELSNNRYAFVGTLIKMSCLTCNFAFVPGFIFELKITNGHLDKVVLAITGSVDINIILNASATNAYGYEHSYSPPGFPSVATSITFVIVIIPVNIQINLGLSITFGMTFNQAGSITTGISYSKSASIGVQYADSKIGGLGSNSMRLIEFHKPNPSDGLDCQVSLGFQVALSITLEFILTGTLALNPYIAYDITIAQNAKNSSVYDTTGVLSINFDIYVQGTLGIVIKGVSIGPSLVSPSITLLHLTLPLFSNIFSSRYVGGGQPNPQIASTLKPVNGSSATAGGESELLLLLYIEYGVNLLVASDAESGQCGKTAADNFAPPGDKWKVQGKIDQVFYSANLDQTTTTPGPTTRGYCYYFGGNGKQSNGQTDNGISNMSQFINLTAYSKGIDQQSLSFTLSAFLGGVAEQEDNAKVVVLFMDKDYHTIDTQQIGPVSASDRHSKTSLLNQIKTGVIKSSTRYVNVYLILTRNSDVTKYGTNNDGNADNIVFMIKQNEEQFPSAFKVGQITPLYNSGEQWLPKRVVYSRLYNYLTKNNLQTPLQSGFRHRDSTVNQLIDFVHAVELGMEDDQLTRGIFLHFKKAFD</sequence>
<dbReference type="Proteomes" id="UP000682733">
    <property type="component" value="Unassembled WGS sequence"/>
</dbReference>
<gene>
    <name evidence="2" type="ORF">OVA965_LOCUS850</name>
    <name evidence="3" type="ORF">TMI583_LOCUS851</name>
</gene>
<name>A0A8S2CT06_9BILA</name>
<keyword evidence="1" id="KW-0732">Signal</keyword>
<feature type="signal peptide" evidence="1">
    <location>
        <begin position="1"/>
        <end position="16"/>
    </location>
</feature>
<protein>
    <submittedName>
        <fullName evidence="2">Uncharacterized protein</fullName>
    </submittedName>
</protein>
<dbReference type="EMBL" id="CAJNOK010000135">
    <property type="protein sequence ID" value="CAF0731664.1"/>
    <property type="molecule type" value="Genomic_DNA"/>
</dbReference>